<evidence type="ECO:0000313" key="3">
    <source>
        <dbReference type="Proteomes" id="UP000095283"/>
    </source>
</evidence>
<keyword evidence="3" id="KW-1185">Reference proteome</keyword>
<organism evidence="3 4">
    <name type="scientific">Heterorhabditis bacteriophora</name>
    <name type="common">Entomopathogenic nematode worm</name>
    <dbReference type="NCBI Taxonomy" id="37862"/>
    <lineage>
        <taxon>Eukaryota</taxon>
        <taxon>Metazoa</taxon>
        <taxon>Ecdysozoa</taxon>
        <taxon>Nematoda</taxon>
        <taxon>Chromadorea</taxon>
        <taxon>Rhabditida</taxon>
        <taxon>Rhabditina</taxon>
        <taxon>Rhabditomorpha</taxon>
        <taxon>Strongyloidea</taxon>
        <taxon>Heterorhabditidae</taxon>
        <taxon>Heterorhabditis</taxon>
    </lineage>
</organism>
<reference evidence="4" key="1">
    <citation type="submission" date="2016-11" db="UniProtKB">
        <authorList>
            <consortium name="WormBaseParasite"/>
        </authorList>
    </citation>
    <scope>IDENTIFICATION</scope>
</reference>
<protein>
    <submittedName>
        <fullName evidence="4">Uncharacterized protein</fullName>
    </submittedName>
</protein>
<name>A0A1I7XD84_HETBA</name>
<dbReference type="Proteomes" id="UP000095283">
    <property type="component" value="Unplaced"/>
</dbReference>
<feature type="coiled-coil region" evidence="1">
    <location>
        <begin position="109"/>
        <end position="136"/>
    </location>
</feature>
<evidence type="ECO:0000256" key="1">
    <source>
        <dbReference type="SAM" id="Coils"/>
    </source>
</evidence>
<evidence type="ECO:0000313" key="4">
    <source>
        <dbReference type="WBParaSite" id="Hba_15654"/>
    </source>
</evidence>
<keyword evidence="1" id="KW-0175">Coiled coil</keyword>
<dbReference type="AlphaFoldDB" id="A0A1I7XD84"/>
<sequence length="142" mass="15951">MTEFEKVAAIPRPVRSRSSSDHYAGRHKRKLLASTKTRSPLEATPPTCSGMSSNVPSVVTPLLSSSSSLTIGDENFHIMRKEMPAEDHFDQFIAVTGNVYKSVPGEKVTEQNQEEKMKENNELELIEKETQDEENELLIKMT</sequence>
<proteinExistence type="predicted"/>
<accession>A0A1I7XD84</accession>
<evidence type="ECO:0000256" key="2">
    <source>
        <dbReference type="SAM" id="MobiDB-lite"/>
    </source>
</evidence>
<feature type="region of interest" description="Disordered" evidence="2">
    <location>
        <begin position="1"/>
        <end position="54"/>
    </location>
</feature>
<dbReference type="WBParaSite" id="Hba_15654">
    <property type="protein sequence ID" value="Hba_15654"/>
    <property type="gene ID" value="Hba_15654"/>
</dbReference>